<evidence type="ECO:0000259" key="2">
    <source>
        <dbReference type="Pfam" id="PF11329"/>
    </source>
</evidence>
<keyword evidence="4" id="KW-1185">Reference proteome</keyword>
<name>A0A4R1F330_9GAMM</name>
<proteinExistence type="predicted"/>
<evidence type="ECO:0000313" key="4">
    <source>
        <dbReference type="Proteomes" id="UP000294887"/>
    </source>
</evidence>
<comment type="caution">
    <text evidence="3">The sequence shown here is derived from an EMBL/GenBank/DDBJ whole genome shotgun (WGS) entry which is preliminary data.</text>
</comment>
<dbReference type="RefSeq" id="WP_131905285.1">
    <property type="nucleotide sequence ID" value="NZ_BAAAFU010000004.1"/>
</dbReference>
<protein>
    <submittedName>
        <fullName evidence="3">Uncharacterized protein DUF3131</fullName>
    </submittedName>
</protein>
<dbReference type="Pfam" id="PF11329">
    <property type="entry name" value="DUF3131"/>
    <property type="match status" value="1"/>
</dbReference>
<dbReference type="EMBL" id="SMFQ01000003">
    <property type="protein sequence ID" value="TCJ86962.1"/>
    <property type="molecule type" value="Genomic_DNA"/>
</dbReference>
<keyword evidence="1" id="KW-0812">Transmembrane</keyword>
<organism evidence="3 4">
    <name type="scientific">Cocleimonas flava</name>
    <dbReference type="NCBI Taxonomy" id="634765"/>
    <lineage>
        <taxon>Bacteria</taxon>
        <taxon>Pseudomonadati</taxon>
        <taxon>Pseudomonadota</taxon>
        <taxon>Gammaproteobacteria</taxon>
        <taxon>Thiotrichales</taxon>
        <taxon>Thiotrichaceae</taxon>
        <taxon>Cocleimonas</taxon>
    </lineage>
</organism>
<dbReference type="InterPro" id="IPR021478">
    <property type="entry name" value="DUF3131"/>
</dbReference>
<reference evidence="3 4" key="1">
    <citation type="submission" date="2019-03" db="EMBL/GenBank/DDBJ databases">
        <title>Genomic Encyclopedia of Type Strains, Phase IV (KMG-IV): sequencing the most valuable type-strain genomes for metagenomic binning, comparative biology and taxonomic classification.</title>
        <authorList>
            <person name="Goeker M."/>
        </authorList>
    </citation>
    <scope>NUCLEOTIDE SEQUENCE [LARGE SCALE GENOMIC DNA]</scope>
    <source>
        <strain evidence="3 4">DSM 24830</strain>
    </source>
</reference>
<dbReference type="AlphaFoldDB" id="A0A4R1F330"/>
<dbReference type="OrthoDB" id="9147113at2"/>
<dbReference type="Gene3D" id="1.50.10.140">
    <property type="match status" value="1"/>
</dbReference>
<evidence type="ECO:0000313" key="3">
    <source>
        <dbReference type="EMBL" id="TCJ86962.1"/>
    </source>
</evidence>
<gene>
    <name evidence="3" type="ORF">EV695_1462</name>
</gene>
<accession>A0A4R1F330</accession>
<evidence type="ECO:0000256" key="1">
    <source>
        <dbReference type="SAM" id="Phobius"/>
    </source>
</evidence>
<dbReference type="Proteomes" id="UP000294887">
    <property type="component" value="Unassembled WGS sequence"/>
</dbReference>
<feature type="domain" description="DUF3131" evidence="2">
    <location>
        <begin position="71"/>
        <end position="436"/>
    </location>
</feature>
<sequence>MNNNNVPGFKQNLVRARSHIIFMLALITAFSLVISLSNASFEDRVTAKSTVKNVIEMKLPPQRNLTEEEKQWALIAWKYFQNNTIESTGLANSANAYKSTTLWDSSSYLLAVISASRLGIIDKPEFENRVNKFLATMLKLPLYEGKLPNKVYNTETLEMVDYNNKKTEKGLGWSAIDIGRLMVPLNILVWNYPEFTTQVKAITKQWDLSAAVDKGDMYGALNEDGKTVYLQEGRLGYEEYASKAFQLVGLDVSSAIDYTSWLKFIDIEGINIPTDSRSPEKFTAHNYVVSEPYILDGIEYGWDQMSREFSGRVYTVQEERYKNTGKLTAVSEDNIDQAPYFVYNTVFTSGKKWNAITEDGTDASEFKTLSTKAAFGWHMLYETEYTKKLMKVASQLYDPNLGWYSGLYDKTGEPNKALTANTNGIILETLAYKQTGQLLKP</sequence>
<feature type="transmembrane region" description="Helical" evidence="1">
    <location>
        <begin position="20"/>
        <end position="41"/>
    </location>
</feature>
<keyword evidence="1" id="KW-1133">Transmembrane helix</keyword>
<keyword evidence="1" id="KW-0472">Membrane</keyword>